<dbReference type="AlphaFoldDB" id="A0AAV4RH08"/>
<comment type="caution">
    <text evidence="1">The sequence shown here is derived from an EMBL/GenBank/DDBJ whole genome shotgun (WGS) entry which is preliminary data.</text>
</comment>
<name>A0AAV4RH08_CAEEX</name>
<gene>
    <name evidence="1" type="ORF">CEXT_440651</name>
</gene>
<dbReference type="EMBL" id="BPLR01007778">
    <property type="protein sequence ID" value="GIY19616.1"/>
    <property type="molecule type" value="Genomic_DNA"/>
</dbReference>
<evidence type="ECO:0000313" key="2">
    <source>
        <dbReference type="Proteomes" id="UP001054945"/>
    </source>
</evidence>
<dbReference type="Proteomes" id="UP001054945">
    <property type="component" value="Unassembled WGS sequence"/>
</dbReference>
<protein>
    <submittedName>
        <fullName evidence="1">Uncharacterized protein</fullName>
    </submittedName>
</protein>
<proteinExistence type="predicted"/>
<sequence length="81" mass="9262">MCLLGVDSRRWTTRKEDSYCSEKQVDSMKMAEDLLLTTELSGSLPTERFLSLTDADFLRFEMVKLKELVASGTICFRSQMA</sequence>
<reference evidence="1 2" key="1">
    <citation type="submission" date="2021-06" db="EMBL/GenBank/DDBJ databases">
        <title>Caerostris extrusa draft genome.</title>
        <authorList>
            <person name="Kono N."/>
            <person name="Arakawa K."/>
        </authorList>
    </citation>
    <scope>NUCLEOTIDE SEQUENCE [LARGE SCALE GENOMIC DNA]</scope>
</reference>
<evidence type="ECO:0000313" key="1">
    <source>
        <dbReference type="EMBL" id="GIY19616.1"/>
    </source>
</evidence>
<organism evidence="1 2">
    <name type="scientific">Caerostris extrusa</name>
    <name type="common">Bark spider</name>
    <name type="synonym">Caerostris bankana</name>
    <dbReference type="NCBI Taxonomy" id="172846"/>
    <lineage>
        <taxon>Eukaryota</taxon>
        <taxon>Metazoa</taxon>
        <taxon>Ecdysozoa</taxon>
        <taxon>Arthropoda</taxon>
        <taxon>Chelicerata</taxon>
        <taxon>Arachnida</taxon>
        <taxon>Araneae</taxon>
        <taxon>Araneomorphae</taxon>
        <taxon>Entelegynae</taxon>
        <taxon>Araneoidea</taxon>
        <taxon>Araneidae</taxon>
        <taxon>Caerostris</taxon>
    </lineage>
</organism>
<accession>A0AAV4RH08</accession>
<keyword evidence="2" id="KW-1185">Reference proteome</keyword>